<evidence type="ECO:0000313" key="2">
    <source>
        <dbReference type="Proteomes" id="UP000018144"/>
    </source>
</evidence>
<evidence type="ECO:0000313" key="1">
    <source>
        <dbReference type="EMBL" id="CCX16989.1"/>
    </source>
</evidence>
<organism evidence="1 2">
    <name type="scientific">Pyronema omphalodes (strain CBS 100304)</name>
    <name type="common">Pyronema confluens</name>
    <dbReference type="NCBI Taxonomy" id="1076935"/>
    <lineage>
        <taxon>Eukaryota</taxon>
        <taxon>Fungi</taxon>
        <taxon>Dikarya</taxon>
        <taxon>Ascomycota</taxon>
        <taxon>Pezizomycotina</taxon>
        <taxon>Pezizomycetes</taxon>
        <taxon>Pezizales</taxon>
        <taxon>Pyronemataceae</taxon>
        <taxon>Pyronema</taxon>
    </lineage>
</organism>
<dbReference type="EMBL" id="HF936562">
    <property type="protein sequence ID" value="CCX16989.1"/>
    <property type="molecule type" value="Genomic_DNA"/>
</dbReference>
<name>U4LJ41_PYROM</name>
<dbReference type="AlphaFoldDB" id="U4LJ41"/>
<proteinExistence type="predicted"/>
<sequence length="30" mass="3199">MVVMIAVPVPKTCADTGRNNFVMSSGRVDC</sequence>
<protein>
    <submittedName>
        <fullName evidence="1">Uncharacterized protein</fullName>
    </submittedName>
</protein>
<reference evidence="1 2" key="1">
    <citation type="journal article" date="2013" name="PLoS Genet.">
        <title>The genome and development-dependent transcriptomes of Pyronema confluens: a window into fungal evolution.</title>
        <authorList>
            <person name="Traeger S."/>
            <person name="Altegoer F."/>
            <person name="Freitag M."/>
            <person name="Gabaldon T."/>
            <person name="Kempken F."/>
            <person name="Kumar A."/>
            <person name="Marcet-Houben M."/>
            <person name="Poggeler S."/>
            <person name="Stajich J.E."/>
            <person name="Nowrousian M."/>
        </authorList>
    </citation>
    <scope>NUCLEOTIDE SEQUENCE [LARGE SCALE GENOMIC DNA]</scope>
    <source>
        <strain evidence="2">CBS 100304</strain>
        <tissue evidence="1">Vegetative mycelium</tissue>
    </source>
</reference>
<gene>
    <name evidence="1" type="ORF">PCON_03878</name>
</gene>
<accession>U4LJ41</accession>
<keyword evidence="2" id="KW-1185">Reference proteome</keyword>
<dbReference type="Proteomes" id="UP000018144">
    <property type="component" value="Unassembled WGS sequence"/>
</dbReference>